<organism evidence="6 7">
    <name type="scientific">Rhodosalinus halophilus</name>
    <dbReference type="NCBI Taxonomy" id="2259333"/>
    <lineage>
        <taxon>Bacteria</taxon>
        <taxon>Pseudomonadati</taxon>
        <taxon>Pseudomonadota</taxon>
        <taxon>Alphaproteobacteria</taxon>
        <taxon>Rhodobacterales</taxon>
        <taxon>Paracoccaceae</taxon>
        <taxon>Rhodosalinus</taxon>
    </lineage>
</organism>
<dbReference type="PANTHER" id="PTHR43788">
    <property type="entry name" value="DNA2/NAM7 HELICASE FAMILY MEMBER"/>
    <property type="match status" value="1"/>
</dbReference>
<dbReference type="InterPro" id="IPR050534">
    <property type="entry name" value="Coronavir_polyprotein_1ab"/>
</dbReference>
<keyword evidence="3" id="KW-0347">Helicase</keyword>
<evidence type="ECO:0000256" key="1">
    <source>
        <dbReference type="ARBA" id="ARBA00022741"/>
    </source>
</evidence>
<evidence type="ECO:0000256" key="4">
    <source>
        <dbReference type="ARBA" id="ARBA00022840"/>
    </source>
</evidence>
<dbReference type="GO" id="GO:0043139">
    <property type="term" value="F:5'-3' DNA helicase activity"/>
    <property type="evidence" value="ECO:0007669"/>
    <property type="project" value="TreeGrafter"/>
</dbReference>
<keyword evidence="1" id="KW-0547">Nucleotide-binding</keyword>
<dbReference type="InterPro" id="IPR041679">
    <property type="entry name" value="DNA2/NAM7-like_C"/>
</dbReference>
<keyword evidence="7" id="KW-1185">Reference proteome</keyword>
<proteinExistence type="predicted"/>
<dbReference type="GO" id="GO:0005524">
    <property type="term" value="F:ATP binding"/>
    <property type="evidence" value="ECO:0007669"/>
    <property type="project" value="UniProtKB-KW"/>
</dbReference>
<dbReference type="OrthoDB" id="5523400at2"/>
<dbReference type="PANTHER" id="PTHR43788:SF8">
    <property type="entry name" value="DNA-BINDING PROTEIN SMUBP-2"/>
    <property type="match status" value="1"/>
</dbReference>
<evidence type="ECO:0000259" key="5">
    <source>
        <dbReference type="Pfam" id="PF13087"/>
    </source>
</evidence>
<feature type="domain" description="DNA2/NAM7 helicase-like C-terminal" evidence="5">
    <location>
        <begin position="1"/>
        <end position="136"/>
    </location>
</feature>
<evidence type="ECO:0000313" key="6">
    <source>
        <dbReference type="EMBL" id="RBI84912.1"/>
    </source>
</evidence>
<dbReference type="Gene3D" id="3.40.50.300">
    <property type="entry name" value="P-loop containing nucleotide triphosphate hydrolases"/>
    <property type="match status" value="1"/>
</dbReference>
<evidence type="ECO:0000313" key="7">
    <source>
        <dbReference type="Proteomes" id="UP000253370"/>
    </source>
</evidence>
<evidence type="ECO:0000256" key="3">
    <source>
        <dbReference type="ARBA" id="ARBA00022806"/>
    </source>
</evidence>
<evidence type="ECO:0000256" key="2">
    <source>
        <dbReference type="ARBA" id="ARBA00022801"/>
    </source>
</evidence>
<dbReference type="Pfam" id="PF13087">
    <property type="entry name" value="AAA_12"/>
    <property type="match status" value="1"/>
</dbReference>
<keyword evidence="2" id="KW-0378">Hydrolase</keyword>
<dbReference type="InterPro" id="IPR047187">
    <property type="entry name" value="SF1_C_Upf1"/>
</dbReference>
<dbReference type="InterPro" id="IPR027417">
    <property type="entry name" value="P-loop_NTPase"/>
</dbReference>
<dbReference type="GO" id="GO:0016787">
    <property type="term" value="F:hydrolase activity"/>
    <property type="evidence" value="ECO:0007669"/>
    <property type="project" value="UniProtKB-KW"/>
</dbReference>
<dbReference type="Proteomes" id="UP000253370">
    <property type="component" value="Unassembled WGS sequence"/>
</dbReference>
<keyword evidence="4" id="KW-0067">ATP-binding</keyword>
<reference evidence="6 7" key="1">
    <citation type="submission" date="2018-07" db="EMBL/GenBank/DDBJ databases">
        <title>Rhodosalinus sp. strain E84T genomic sequence and assembly.</title>
        <authorList>
            <person name="Liu Z.-W."/>
            <person name="Lu D.-C."/>
        </authorList>
    </citation>
    <scope>NUCLEOTIDE SEQUENCE [LARGE SCALE GENOMIC DNA]</scope>
    <source>
        <strain evidence="6 7">E84</strain>
    </source>
</reference>
<dbReference type="AlphaFoldDB" id="A0A365U8D0"/>
<sequence length="579" mass="63284">MLRDQYRSAPRIVDYISRQFYGGRLRAAGDVDRLKTPATARPGLAWTDVSARNAPQTGNVNPAETRAIVAHLEALLSDEGYDGSVGVITPFRPQAVAIDEAVRASLSAKALEKAAFRAGTVDSFQGQERDLILFSPCLGPASAASAVQFVQDDPGAESYDLVRAEETLPAGRRYRSPAPARLSLQPGQDRIAVYLFKEAEPWPRKATVELGTTVSRAAPIDLWVEQMPVAGSAQILLRSPALAKQHTVDWGAAEEIHQDWDRLVKELATPVPTIPSRLVLPCGMQAWHDSPRAPGLLSLLSQNVDRRRVDWDSLAARLASRPEGRYCISSDGELPGAVPEPARAELTRLTERAIGELEEQIAGRAAPDTGPLKFLTWQFRLCPPSVADNLIAALEGDSAVSRLFSHPSHWKLALQGLGRIAGSAAQERAALGALLRRTPARWNWQRETACAAFLLSRSETAPSFLARSDVEVLVARVVAEFRDNRGTEYTTFFYAPFLLVGLLRWRLVDRYALVAGRDPAADRLDDAINATLPDLRRAAERKPALGKYLKILEDARDELRGEGANPELLMDIYGSASTG</sequence>
<accession>A0A365U8D0</accession>
<name>A0A365U8D0_9RHOB</name>
<gene>
    <name evidence="6" type="ORF">DRV85_09580</name>
</gene>
<protein>
    <recommendedName>
        <fullName evidence="5">DNA2/NAM7 helicase-like C-terminal domain-containing protein</fullName>
    </recommendedName>
</protein>
<comment type="caution">
    <text evidence="6">The sequence shown here is derived from an EMBL/GenBank/DDBJ whole genome shotgun (WGS) entry which is preliminary data.</text>
</comment>
<dbReference type="CDD" id="cd18808">
    <property type="entry name" value="SF1_C_Upf1"/>
    <property type="match status" value="1"/>
</dbReference>
<dbReference type="RefSeq" id="WP_113289240.1">
    <property type="nucleotide sequence ID" value="NZ_QNTQ01000008.1"/>
</dbReference>
<dbReference type="SUPFAM" id="SSF52540">
    <property type="entry name" value="P-loop containing nucleoside triphosphate hydrolases"/>
    <property type="match status" value="1"/>
</dbReference>
<dbReference type="EMBL" id="QNTQ01000008">
    <property type="protein sequence ID" value="RBI84912.1"/>
    <property type="molecule type" value="Genomic_DNA"/>
</dbReference>